<evidence type="ECO:0000313" key="1">
    <source>
        <dbReference type="EMBL" id="AWX74478.1"/>
    </source>
</evidence>
<sequence length="112" mass="11092">MGSSGFHGSSGSPGSLGLLGSSGFHGSSGSSGSLGLLGSSGFHGSSGSPGSLGLLGSSGSIQTSESCKKIMSSSFVCKRSCDFMTVRRSRSVLLLIDDNSSKEGSPEAPRNI</sequence>
<name>A0ABC8DFM0_BACVE</name>
<evidence type="ECO:0000313" key="2">
    <source>
        <dbReference type="Proteomes" id="UP000250069"/>
    </source>
</evidence>
<dbReference type="InterPro" id="IPR008160">
    <property type="entry name" value="Collagen"/>
</dbReference>
<dbReference type="AlphaFoldDB" id="A0ABC8DFM0"/>
<reference evidence="1 2" key="1">
    <citation type="submission" date="2018-06" db="EMBL/GenBank/DDBJ databases">
        <title>Complete Genome Sequence of Bacillus velezensis DSYZ, a Plant Growth-Promoting Rhizobacterium with Antifungal Activity.</title>
        <authorList>
            <person name="Du B."/>
            <person name="Ding Y."/>
            <person name="Liu K."/>
            <person name="Yao L."/>
            <person name="Wang C."/>
            <person name="Li H."/>
            <person name="Liu H."/>
        </authorList>
    </citation>
    <scope>NUCLEOTIDE SEQUENCE [LARGE SCALE GENOMIC DNA]</scope>
    <source>
        <strain evidence="1 2">DSYZ</strain>
    </source>
</reference>
<evidence type="ECO:0008006" key="3">
    <source>
        <dbReference type="Google" id="ProtNLM"/>
    </source>
</evidence>
<proteinExistence type="predicted"/>
<organism evidence="1 2">
    <name type="scientific">Bacillus velezensis</name>
    <dbReference type="NCBI Taxonomy" id="492670"/>
    <lineage>
        <taxon>Bacteria</taxon>
        <taxon>Bacillati</taxon>
        <taxon>Bacillota</taxon>
        <taxon>Bacilli</taxon>
        <taxon>Bacillales</taxon>
        <taxon>Bacillaceae</taxon>
        <taxon>Bacillus</taxon>
        <taxon>Bacillus amyloliquefaciens group</taxon>
    </lineage>
</organism>
<dbReference type="EMBL" id="CP030150">
    <property type="protein sequence ID" value="AWX74478.1"/>
    <property type="molecule type" value="Genomic_DNA"/>
</dbReference>
<gene>
    <name evidence="1" type="ORF">BVDSYZ_06865</name>
</gene>
<dbReference type="Proteomes" id="UP000250069">
    <property type="component" value="Chromosome"/>
</dbReference>
<dbReference type="Pfam" id="PF01391">
    <property type="entry name" value="Collagen"/>
    <property type="match status" value="1"/>
</dbReference>
<protein>
    <recommendedName>
        <fullName evidence="3">Collagen-like protein</fullName>
    </recommendedName>
</protein>
<accession>A0ABC8DFM0</accession>